<accession>A0A843VQF8</accession>
<evidence type="ECO:0000313" key="3">
    <source>
        <dbReference type="Proteomes" id="UP000652761"/>
    </source>
</evidence>
<dbReference type="EMBL" id="NMUH01002255">
    <property type="protein sequence ID" value="MQL98888.1"/>
    <property type="molecule type" value="Genomic_DNA"/>
</dbReference>
<reference evidence="2" key="1">
    <citation type="submission" date="2017-07" db="EMBL/GenBank/DDBJ databases">
        <title>Taro Niue Genome Assembly and Annotation.</title>
        <authorList>
            <person name="Atibalentja N."/>
            <person name="Keating K."/>
            <person name="Fields C.J."/>
        </authorList>
    </citation>
    <scope>NUCLEOTIDE SEQUENCE</scope>
    <source>
        <strain evidence="2">Niue_2</strain>
        <tissue evidence="2">Leaf</tissue>
    </source>
</reference>
<evidence type="ECO:0000256" key="1">
    <source>
        <dbReference type="SAM" id="MobiDB-lite"/>
    </source>
</evidence>
<protein>
    <submittedName>
        <fullName evidence="2">Uncharacterized protein</fullName>
    </submittedName>
</protein>
<gene>
    <name evidence="2" type="ORF">Taro_031601</name>
</gene>
<feature type="compositionally biased region" description="Low complexity" evidence="1">
    <location>
        <begin position="322"/>
        <end position="340"/>
    </location>
</feature>
<dbReference type="Proteomes" id="UP000652761">
    <property type="component" value="Unassembled WGS sequence"/>
</dbReference>
<feature type="compositionally biased region" description="Low complexity" evidence="1">
    <location>
        <begin position="349"/>
        <end position="367"/>
    </location>
</feature>
<feature type="region of interest" description="Disordered" evidence="1">
    <location>
        <begin position="204"/>
        <end position="380"/>
    </location>
</feature>
<feature type="non-terminal residue" evidence="2">
    <location>
        <position position="1"/>
    </location>
</feature>
<evidence type="ECO:0000313" key="2">
    <source>
        <dbReference type="EMBL" id="MQL98888.1"/>
    </source>
</evidence>
<dbReference type="AlphaFoldDB" id="A0A843VQF8"/>
<name>A0A843VQF8_COLES</name>
<sequence length="417" mass="44362">MANPVWQRVGVVWRKARTSEEEEKGWEPELHPLHPLLHLERRHLLDLHKAEVWTKTLVAEGEAIIGEAQEVPVPEAEAEAEVRAEDPVAEAPVAPVVLEEAAVVVMPEEPVAILDIVASIQGEQEEVVLEVVALGHSNVQVEDAPAQGEHVAEMAADVQGEPQLAPMLISFKKVLWRAPRMKMKFLLIMWSQLLAPMIKGQVMQKKKSGHQGQIGVEDSGPSGPKVVEESSQDQPAQDACGPPGPSVEQAGPPGPVVDASGPSGPVESQDEHRRVEAPVEEVMPPEPPTSPLQTLATPSPPSSTTAPPAPATFKQPLPKNIFSPTPFPTTTSYSPVSSTFIPPPPSEAPPTSSSAGASSSGPSSAGPSVPPPSTSYSFLHPPTPPSFVTIILEGAQLEGPFIQNIKDEFEVAILRSV</sequence>
<comment type="caution">
    <text evidence="2">The sequence shown here is derived from an EMBL/GenBank/DDBJ whole genome shotgun (WGS) entry which is preliminary data.</text>
</comment>
<feature type="compositionally biased region" description="Low complexity" evidence="1">
    <location>
        <begin position="291"/>
        <end position="306"/>
    </location>
</feature>
<organism evidence="2 3">
    <name type="scientific">Colocasia esculenta</name>
    <name type="common">Wild taro</name>
    <name type="synonym">Arum esculentum</name>
    <dbReference type="NCBI Taxonomy" id="4460"/>
    <lineage>
        <taxon>Eukaryota</taxon>
        <taxon>Viridiplantae</taxon>
        <taxon>Streptophyta</taxon>
        <taxon>Embryophyta</taxon>
        <taxon>Tracheophyta</taxon>
        <taxon>Spermatophyta</taxon>
        <taxon>Magnoliopsida</taxon>
        <taxon>Liliopsida</taxon>
        <taxon>Araceae</taxon>
        <taxon>Aroideae</taxon>
        <taxon>Colocasieae</taxon>
        <taxon>Colocasia</taxon>
    </lineage>
</organism>
<keyword evidence="3" id="KW-1185">Reference proteome</keyword>
<proteinExistence type="predicted"/>